<sequence length="140" mass="15046">MRLAAVVHQDGTIARLPEGPVIHVWESSDGAPRIIENPGYTATSARRLATLRAMLAESVEAVCTPPEGFCPHSHREAVHQSVRFIVVDPGVTAESLQQQGDALAARAVAQLSPDLLAEPGHHAREHPHEHHHEHSPGQAG</sequence>
<organism evidence="2 3">
    <name type="scientific">Limnochorda pilosa</name>
    <dbReference type="NCBI Taxonomy" id="1555112"/>
    <lineage>
        <taxon>Bacteria</taxon>
        <taxon>Bacillati</taxon>
        <taxon>Bacillota</taxon>
        <taxon>Limnochordia</taxon>
        <taxon>Limnochordales</taxon>
        <taxon>Limnochordaceae</taxon>
        <taxon>Limnochorda</taxon>
    </lineage>
</organism>
<accession>A0A0K2SFY4</accession>
<dbReference type="KEGG" id="lpil:LIP_0090"/>
<dbReference type="RefSeq" id="WP_068132858.1">
    <property type="nucleotide sequence ID" value="NZ_AP014924.1"/>
</dbReference>
<dbReference type="STRING" id="1555112.LIP_0090"/>
<protein>
    <recommendedName>
        <fullName evidence="4">Dinitrogenase iron-molybdenum cofactor biosynthesis domain-containing protein</fullName>
    </recommendedName>
</protein>
<evidence type="ECO:0008006" key="4">
    <source>
        <dbReference type="Google" id="ProtNLM"/>
    </source>
</evidence>
<proteinExistence type="predicted"/>
<feature type="region of interest" description="Disordered" evidence="1">
    <location>
        <begin position="118"/>
        <end position="140"/>
    </location>
</feature>
<keyword evidence="3" id="KW-1185">Reference proteome</keyword>
<name>A0A0K2SFY4_LIMPI</name>
<dbReference type="EMBL" id="AP014924">
    <property type="protein sequence ID" value="BAS25947.1"/>
    <property type="molecule type" value="Genomic_DNA"/>
</dbReference>
<dbReference type="Proteomes" id="UP000065807">
    <property type="component" value="Chromosome"/>
</dbReference>
<dbReference type="AlphaFoldDB" id="A0A0K2SFY4"/>
<evidence type="ECO:0000313" key="3">
    <source>
        <dbReference type="Proteomes" id="UP000065807"/>
    </source>
</evidence>
<dbReference type="OrthoDB" id="1726325at2"/>
<reference evidence="3" key="1">
    <citation type="submission" date="2015-07" db="EMBL/GenBank/DDBJ databases">
        <title>Complete genome sequence and phylogenetic analysis of Limnochorda pilosa.</title>
        <authorList>
            <person name="Watanabe M."/>
            <person name="Kojima H."/>
            <person name="Fukui M."/>
        </authorList>
    </citation>
    <scope>NUCLEOTIDE SEQUENCE [LARGE SCALE GENOMIC DNA]</scope>
    <source>
        <strain evidence="3">HC45</strain>
    </source>
</reference>
<gene>
    <name evidence="2" type="ORF">LIP_0090</name>
</gene>
<feature type="compositionally biased region" description="Basic and acidic residues" evidence="1">
    <location>
        <begin position="119"/>
        <end position="140"/>
    </location>
</feature>
<evidence type="ECO:0000313" key="2">
    <source>
        <dbReference type="EMBL" id="BAS25947.1"/>
    </source>
</evidence>
<reference evidence="3" key="2">
    <citation type="journal article" date="2016" name="Int. J. Syst. Evol. Microbiol.">
        <title>Complete genome sequence and cell structure of Limnochorda pilosa, a Gram-negative spore-former within the phylum Firmicutes.</title>
        <authorList>
            <person name="Watanabe M."/>
            <person name="Kojima H."/>
            <person name="Fukui M."/>
        </authorList>
    </citation>
    <scope>NUCLEOTIDE SEQUENCE [LARGE SCALE GENOMIC DNA]</scope>
    <source>
        <strain evidence="3">HC45</strain>
    </source>
</reference>
<evidence type="ECO:0000256" key="1">
    <source>
        <dbReference type="SAM" id="MobiDB-lite"/>
    </source>
</evidence>